<feature type="compositionally biased region" description="Acidic residues" evidence="7">
    <location>
        <begin position="388"/>
        <end position="403"/>
    </location>
</feature>
<feature type="domain" description="RRM" evidence="8">
    <location>
        <begin position="35"/>
        <end position="112"/>
    </location>
</feature>
<dbReference type="Pfam" id="PF00076">
    <property type="entry name" value="RRM_1"/>
    <property type="match status" value="1"/>
</dbReference>
<dbReference type="PANTHER" id="PTHR48028:SF4">
    <property type="entry name" value="SC35-LIKE SPLICING FACTOR"/>
    <property type="match status" value="1"/>
</dbReference>
<dbReference type="InterPro" id="IPR000504">
    <property type="entry name" value="RRM_dom"/>
</dbReference>
<dbReference type="InterPro" id="IPR035979">
    <property type="entry name" value="RBD_domain_sf"/>
</dbReference>
<reference evidence="9" key="1">
    <citation type="journal article" date="2017" name="Nature">
        <title>The sunflower genome provides insights into oil metabolism, flowering and Asterid evolution.</title>
        <authorList>
            <person name="Badouin H."/>
            <person name="Gouzy J."/>
            <person name="Grassa C.J."/>
            <person name="Murat F."/>
            <person name="Staton S.E."/>
            <person name="Cottret L."/>
            <person name="Lelandais-Briere C."/>
            <person name="Owens G.L."/>
            <person name="Carrere S."/>
            <person name="Mayjonade B."/>
            <person name="Legrand L."/>
            <person name="Gill N."/>
            <person name="Kane N.C."/>
            <person name="Bowers J.E."/>
            <person name="Hubner S."/>
            <person name="Bellec A."/>
            <person name="Berard A."/>
            <person name="Berges H."/>
            <person name="Blanchet N."/>
            <person name="Boniface M.C."/>
            <person name="Brunel D."/>
            <person name="Catrice O."/>
            <person name="Chaidir N."/>
            <person name="Claudel C."/>
            <person name="Donnadieu C."/>
            <person name="Faraut T."/>
            <person name="Fievet G."/>
            <person name="Helmstetter N."/>
            <person name="King M."/>
            <person name="Knapp S.J."/>
            <person name="Lai Z."/>
            <person name="Le Paslier M.C."/>
            <person name="Lippi Y."/>
            <person name="Lorenzon L."/>
            <person name="Mandel J.R."/>
            <person name="Marage G."/>
            <person name="Marchand G."/>
            <person name="Marquand E."/>
            <person name="Bret-Mestries E."/>
            <person name="Morien E."/>
            <person name="Nambeesan S."/>
            <person name="Nguyen T."/>
            <person name="Pegot-Espagnet P."/>
            <person name="Pouilly N."/>
            <person name="Raftis F."/>
            <person name="Sallet E."/>
            <person name="Schiex T."/>
            <person name="Thomas J."/>
            <person name="Vandecasteele C."/>
            <person name="Vares D."/>
            <person name="Vear F."/>
            <person name="Vautrin S."/>
            <person name="Crespi M."/>
            <person name="Mangin B."/>
            <person name="Burke J.M."/>
            <person name="Salse J."/>
            <person name="Munos S."/>
            <person name="Vincourt P."/>
            <person name="Rieseberg L.H."/>
            <person name="Langlade N.B."/>
        </authorList>
    </citation>
    <scope>NUCLEOTIDE SEQUENCE</scope>
    <source>
        <tissue evidence="9">Leaves</tissue>
    </source>
</reference>
<dbReference type="Gramene" id="mRNA:HanXRQr2_Chr14g0652691">
    <property type="protein sequence ID" value="CDS:HanXRQr2_Chr14g0652691.1"/>
    <property type="gene ID" value="HanXRQr2_Chr14g0652691"/>
</dbReference>
<dbReference type="Proteomes" id="UP000215914">
    <property type="component" value="Unassembled WGS sequence"/>
</dbReference>
<keyword evidence="10" id="KW-1185">Reference proteome</keyword>
<feature type="compositionally biased region" description="Basic and acidic residues" evidence="7">
    <location>
        <begin position="404"/>
        <end position="414"/>
    </location>
</feature>
<reference evidence="9" key="2">
    <citation type="submission" date="2020-06" db="EMBL/GenBank/DDBJ databases">
        <title>Helianthus annuus Genome sequencing and assembly Release 2.</title>
        <authorList>
            <person name="Gouzy J."/>
            <person name="Langlade N."/>
            <person name="Munos S."/>
        </authorList>
    </citation>
    <scope>NUCLEOTIDE SEQUENCE</scope>
    <source>
        <tissue evidence="9">Leaves</tissue>
    </source>
</reference>
<feature type="compositionally biased region" description="Polar residues" evidence="7">
    <location>
        <begin position="136"/>
        <end position="147"/>
    </location>
</feature>
<organism evidence="9 10">
    <name type="scientific">Helianthus annuus</name>
    <name type="common">Common sunflower</name>
    <dbReference type="NCBI Taxonomy" id="4232"/>
    <lineage>
        <taxon>Eukaryota</taxon>
        <taxon>Viridiplantae</taxon>
        <taxon>Streptophyta</taxon>
        <taxon>Embryophyta</taxon>
        <taxon>Tracheophyta</taxon>
        <taxon>Spermatophyta</taxon>
        <taxon>Magnoliopsida</taxon>
        <taxon>eudicotyledons</taxon>
        <taxon>Gunneridae</taxon>
        <taxon>Pentapetalae</taxon>
        <taxon>asterids</taxon>
        <taxon>campanulids</taxon>
        <taxon>Asterales</taxon>
        <taxon>Asteraceae</taxon>
        <taxon>Asteroideae</taxon>
        <taxon>Heliantheae alliance</taxon>
        <taxon>Heliantheae</taxon>
        <taxon>Helianthus</taxon>
    </lineage>
</organism>
<dbReference type="GO" id="GO:0006397">
    <property type="term" value="P:mRNA processing"/>
    <property type="evidence" value="ECO:0007669"/>
    <property type="project" value="UniProtKB-KW"/>
</dbReference>
<dbReference type="GO" id="GO:0003723">
    <property type="term" value="F:RNA binding"/>
    <property type="evidence" value="ECO:0007669"/>
    <property type="project" value="UniProtKB-UniRule"/>
</dbReference>
<keyword evidence="3 6" id="KW-0694">RNA-binding</keyword>
<dbReference type="SMART" id="SM00360">
    <property type="entry name" value="RRM"/>
    <property type="match status" value="1"/>
</dbReference>
<dbReference type="Gene3D" id="3.30.70.330">
    <property type="match status" value="1"/>
</dbReference>
<feature type="region of interest" description="Disordered" evidence="7">
    <location>
        <begin position="379"/>
        <end position="414"/>
    </location>
</feature>
<protein>
    <submittedName>
        <fullName evidence="9">RNA recognition motif domain, nucleotide-binding alpha-beta plait domain superfamily</fullName>
    </submittedName>
</protein>
<evidence type="ECO:0000256" key="5">
    <source>
        <dbReference type="ARBA" id="ARBA00023242"/>
    </source>
</evidence>
<proteinExistence type="predicted"/>
<gene>
    <name evidence="9" type="ORF">HanXRQr2_Chr14g0652691</name>
</gene>
<dbReference type="PANTHER" id="PTHR48028">
    <property type="entry name" value="GLYCINE-RICH RNA-BINDING PROTEIN RZ1A"/>
    <property type="match status" value="1"/>
</dbReference>
<name>A0A9K3EBG0_HELAN</name>
<evidence type="ECO:0000256" key="1">
    <source>
        <dbReference type="ARBA" id="ARBA00004123"/>
    </source>
</evidence>
<dbReference type="SUPFAM" id="SSF54928">
    <property type="entry name" value="RNA-binding domain, RBD"/>
    <property type="match status" value="1"/>
</dbReference>
<dbReference type="GO" id="GO:0005634">
    <property type="term" value="C:nucleus"/>
    <property type="evidence" value="ECO:0007669"/>
    <property type="project" value="UniProtKB-SubCell"/>
</dbReference>
<keyword evidence="2" id="KW-0507">mRNA processing</keyword>
<evidence type="ECO:0000256" key="3">
    <source>
        <dbReference type="ARBA" id="ARBA00022884"/>
    </source>
</evidence>
<sequence>MATKNVGEGEQGDGGPWSNVQYQKNKRSRGDGVEWTFLVQNISDRVTRNILWRAFQPYGFVSDVYVARKRDARGKCFGFVRYVGAENMKETLVSMNTAKMFDMKVSVSLAKYDKDHKRFNYAPETFGRSEWRPKENNQSNDNYTSGSKNDDQPPQRKQPSGMGPNGPSFVQNGTSFADLLRGKKDSCSQGAKTVSVEGKGSLYPLHFIGRSIIGHAKDIWSLSNIRRSLEEEGMFDFGLSYVGGVTIIITFKDNASPKELIEQHGSFFSSVFTKFNIWNGEEIPFSRIVNLKCSGVPFRIRDNTLFDKIGSLFGDIVQSLAFSWNEEDNSIDTVKVLTSQKSRIDEAVVIKWNDKSIIIWVSESSERWIPNFDKETMYGTRDEKSDTESDSDSEPGDMEEYEEGEIRSNDDQILVPEKKVVSPNVRVEVSQGVKE</sequence>
<evidence type="ECO:0000313" key="10">
    <source>
        <dbReference type="Proteomes" id="UP000215914"/>
    </source>
</evidence>
<dbReference type="PROSITE" id="PS50102">
    <property type="entry name" value="RRM"/>
    <property type="match status" value="1"/>
</dbReference>
<keyword evidence="4" id="KW-0508">mRNA splicing</keyword>
<evidence type="ECO:0000256" key="6">
    <source>
        <dbReference type="PROSITE-ProRule" id="PRU00176"/>
    </source>
</evidence>
<dbReference type="AlphaFoldDB" id="A0A9K3EBG0"/>
<comment type="subcellular location">
    <subcellularLocation>
        <location evidence="1">Nucleus</location>
    </subcellularLocation>
</comment>
<feature type="region of interest" description="Disordered" evidence="7">
    <location>
        <begin position="1"/>
        <end position="23"/>
    </location>
</feature>
<dbReference type="GO" id="GO:0008380">
    <property type="term" value="P:RNA splicing"/>
    <property type="evidence" value="ECO:0007669"/>
    <property type="project" value="UniProtKB-KW"/>
</dbReference>
<dbReference type="InterPro" id="IPR012677">
    <property type="entry name" value="Nucleotide-bd_a/b_plait_sf"/>
</dbReference>
<keyword evidence="5" id="KW-0539">Nucleus</keyword>
<evidence type="ECO:0000313" key="9">
    <source>
        <dbReference type="EMBL" id="KAF5769823.1"/>
    </source>
</evidence>
<accession>A0A9K3EBG0</accession>
<evidence type="ECO:0000256" key="2">
    <source>
        <dbReference type="ARBA" id="ARBA00022664"/>
    </source>
</evidence>
<dbReference type="EMBL" id="MNCJ02000329">
    <property type="protein sequence ID" value="KAF5769823.1"/>
    <property type="molecule type" value="Genomic_DNA"/>
</dbReference>
<feature type="region of interest" description="Disordered" evidence="7">
    <location>
        <begin position="128"/>
        <end position="168"/>
    </location>
</feature>
<dbReference type="InterPro" id="IPR051106">
    <property type="entry name" value="RNA-bind/splicing_reg"/>
</dbReference>
<evidence type="ECO:0000256" key="7">
    <source>
        <dbReference type="SAM" id="MobiDB-lite"/>
    </source>
</evidence>
<evidence type="ECO:0000256" key="4">
    <source>
        <dbReference type="ARBA" id="ARBA00023187"/>
    </source>
</evidence>
<evidence type="ECO:0000259" key="8">
    <source>
        <dbReference type="PROSITE" id="PS50102"/>
    </source>
</evidence>
<dbReference type="CDD" id="cd00590">
    <property type="entry name" value="RRM_SF"/>
    <property type="match status" value="1"/>
</dbReference>
<comment type="caution">
    <text evidence="9">The sequence shown here is derived from an EMBL/GenBank/DDBJ whole genome shotgun (WGS) entry which is preliminary data.</text>
</comment>